<comment type="caution">
    <text evidence="1">The sequence shown here is derived from an EMBL/GenBank/DDBJ whole genome shotgun (WGS) entry which is preliminary data.</text>
</comment>
<evidence type="ECO:0000313" key="1">
    <source>
        <dbReference type="EMBL" id="KAI3782294.1"/>
    </source>
</evidence>
<gene>
    <name evidence="1" type="ORF">L2E82_12334</name>
</gene>
<evidence type="ECO:0000313" key="2">
    <source>
        <dbReference type="Proteomes" id="UP001055811"/>
    </source>
</evidence>
<accession>A0ACB9GFJ1</accession>
<proteinExistence type="predicted"/>
<reference evidence="1 2" key="2">
    <citation type="journal article" date="2022" name="Mol. Ecol. Resour.">
        <title>The genomes of chicory, endive, great burdock and yacon provide insights into Asteraceae paleo-polyploidization history and plant inulin production.</title>
        <authorList>
            <person name="Fan W."/>
            <person name="Wang S."/>
            <person name="Wang H."/>
            <person name="Wang A."/>
            <person name="Jiang F."/>
            <person name="Liu H."/>
            <person name="Zhao H."/>
            <person name="Xu D."/>
            <person name="Zhang Y."/>
        </authorList>
    </citation>
    <scope>NUCLEOTIDE SEQUENCE [LARGE SCALE GENOMIC DNA]</scope>
    <source>
        <strain evidence="2">cv. Punajuju</strain>
        <tissue evidence="1">Leaves</tissue>
    </source>
</reference>
<dbReference type="EMBL" id="CM042010">
    <property type="protein sequence ID" value="KAI3782294.1"/>
    <property type="molecule type" value="Genomic_DNA"/>
</dbReference>
<keyword evidence="2" id="KW-1185">Reference proteome</keyword>
<name>A0ACB9GFJ1_CICIN</name>
<dbReference type="Proteomes" id="UP001055811">
    <property type="component" value="Linkage Group LG02"/>
</dbReference>
<sequence length="82" mass="9001">MCLTGSLTLFDQGILCRLFSRSSRLEFTLTGNGTEETKVLTPPFVHGKQEIGSLIESLTPAFHVTFAGLQFTGRLLTKVVKL</sequence>
<organism evidence="1 2">
    <name type="scientific">Cichorium intybus</name>
    <name type="common">Chicory</name>
    <dbReference type="NCBI Taxonomy" id="13427"/>
    <lineage>
        <taxon>Eukaryota</taxon>
        <taxon>Viridiplantae</taxon>
        <taxon>Streptophyta</taxon>
        <taxon>Embryophyta</taxon>
        <taxon>Tracheophyta</taxon>
        <taxon>Spermatophyta</taxon>
        <taxon>Magnoliopsida</taxon>
        <taxon>eudicotyledons</taxon>
        <taxon>Gunneridae</taxon>
        <taxon>Pentapetalae</taxon>
        <taxon>asterids</taxon>
        <taxon>campanulids</taxon>
        <taxon>Asterales</taxon>
        <taxon>Asteraceae</taxon>
        <taxon>Cichorioideae</taxon>
        <taxon>Cichorieae</taxon>
        <taxon>Cichoriinae</taxon>
        <taxon>Cichorium</taxon>
    </lineage>
</organism>
<reference evidence="2" key="1">
    <citation type="journal article" date="2022" name="Mol. Ecol. Resour.">
        <title>The genomes of chicory, endive, great burdock and yacon provide insights into Asteraceae palaeo-polyploidization history and plant inulin production.</title>
        <authorList>
            <person name="Fan W."/>
            <person name="Wang S."/>
            <person name="Wang H."/>
            <person name="Wang A."/>
            <person name="Jiang F."/>
            <person name="Liu H."/>
            <person name="Zhao H."/>
            <person name="Xu D."/>
            <person name="Zhang Y."/>
        </authorList>
    </citation>
    <scope>NUCLEOTIDE SEQUENCE [LARGE SCALE GENOMIC DNA]</scope>
    <source>
        <strain evidence="2">cv. Punajuju</strain>
    </source>
</reference>
<protein>
    <submittedName>
        <fullName evidence="1">Uncharacterized protein</fullName>
    </submittedName>
</protein>